<protein>
    <submittedName>
        <fullName evidence="2">Uncharacterized protein</fullName>
    </submittedName>
</protein>
<feature type="transmembrane region" description="Helical" evidence="1">
    <location>
        <begin position="77"/>
        <end position="95"/>
    </location>
</feature>
<dbReference type="InterPro" id="IPR047928">
    <property type="entry name" value="Perm_prefix_1"/>
</dbReference>
<dbReference type="EMBL" id="LT629791">
    <property type="protein sequence ID" value="SDU56206.1"/>
    <property type="molecule type" value="Genomic_DNA"/>
</dbReference>
<evidence type="ECO:0000313" key="2">
    <source>
        <dbReference type="EMBL" id="SDU56206.1"/>
    </source>
</evidence>
<dbReference type="AlphaFoldDB" id="A0A1H2JJA6"/>
<organism evidence="2 3">
    <name type="scientific">Jiangella alkaliphila</name>
    <dbReference type="NCBI Taxonomy" id="419479"/>
    <lineage>
        <taxon>Bacteria</taxon>
        <taxon>Bacillati</taxon>
        <taxon>Actinomycetota</taxon>
        <taxon>Actinomycetes</taxon>
        <taxon>Jiangellales</taxon>
        <taxon>Jiangellaceae</taxon>
        <taxon>Jiangella</taxon>
    </lineage>
</organism>
<feature type="transmembrane region" description="Helical" evidence="1">
    <location>
        <begin position="150"/>
        <end position="176"/>
    </location>
</feature>
<dbReference type="Proteomes" id="UP000182977">
    <property type="component" value="Chromosome I"/>
</dbReference>
<evidence type="ECO:0000256" key="1">
    <source>
        <dbReference type="SAM" id="Phobius"/>
    </source>
</evidence>
<dbReference type="STRING" id="419479.SAMN04488563_2738"/>
<feature type="transmembrane region" description="Helical" evidence="1">
    <location>
        <begin position="188"/>
        <end position="207"/>
    </location>
</feature>
<sequence>MIDQYVAQLRREVRGPLLPRRSMIRELRDGLRDAADAHRSDGAGAAEAERLAVEEFGPVQVVAAGLREELAAVAARYLAGLIAVLGSAQFALSTYTWTTAAAAQGWPEPAPWYGLLSRAVDVSSFAFIGLAALAVLALGRGARRLPTRRVVRVIAVVTLVDVVLHVVSGAVLSAYAPASVNEWNGPELVAMSLLSVGSTLWITWLAVSCLRLTSRRAEDGVHDAAHLAPGLLLRG</sequence>
<reference evidence="3" key="1">
    <citation type="submission" date="2016-10" db="EMBL/GenBank/DDBJ databases">
        <authorList>
            <person name="Varghese N."/>
            <person name="Submissions S."/>
        </authorList>
    </citation>
    <scope>NUCLEOTIDE SEQUENCE [LARGE SCALE GENOMIC DNA]</scope>
    <source>
        <strain evidence="3">DSM 45079</strain>
    </source>
</reference>
<name>A0A1H2JJA6_9ACTN</name>
<gene>
    <name evidence="2" type="ORF">SAMN04488563_2738</name>
</gene>
<dbReference type="NCBIfam" id="NF038403">
    <property type="entry name" value="perm_prefix_1"/>
    <property type="match status" value="1"/>
</dbReference>
<keyword evidence="3" id="KW-1185">Reference proteome</keyword>
<keyword evidence="1" id="KW-0812">Transmembrane</keyword>
<evidence type="ECO:0000313" key="3">
    <source>
        <dbReference type="Proteomes" id="UP000182977"/>
    </source>
</evidence>
<feature type="transmembrane region" description="Helical" evidence="1">
    <location>
        <begin position="115"/>
        <end position="138"/>
    </location>
</feature>
<proteinExistence type="predicted"/>
<accession>A0A1H2JJA6</accession>
<keyword evidence="1" id="KW-0472">Membrane</keyword>
<dbReference type="RefSeq" id="WP_052762898.1">
    <property type="nucleotide sequence ID" value="NZ_LBMC01000041.1"/>
</dbReference>
<keyword evidence="1" id="KW-1133">Transmembrane helix</keyword>
<dbReference type="OrthoDB" id="5187995at2"/>